<feature type="compositionally biased region" description="Polar residues" evidence="1">
    <location>
        <begin position="350"/>
        <end position="363"/>
    </location>
</feature>
<reference evidence="2" key="1">
    <citation type="submission" date="2023-03" db="EMBL/GenBank/DDBJ databases">
        <title>Massive genome expansion in bonnet fungi (Mycena s.s.) driven by repeated elements and novel gene families across ecological guilds.</title>
        <authorList>
            <consortium name="Lawrence Berkeley National Laboratory"/>
            <person name="Harder C.B."/>
            <person name="Miyauchi S."/>
            <person name="Viragh M."/>
            <person name="Kuo A."/>
            <person name="Thoen E."/>
            <person name="Andreopoulos B."/>
            <person name="Lu D."/>
            <person name="Skrede I."/>
            <person name="Drula E."/>
            <person name="Henrissat B."/>
            <person name="Morin E."/>
            <person name="Kohler A."/>
            <person name="Barry K."/>
            <person name="LaButti K."/>
            <person name="Morin E."/>
            <person name="Salamov A."/>
            <person name="Lipzen A."/>
            <person name="Mereny Z."/>
            <person name="Hegedus B."/>
            <person name="Baldrian P."/>
            <person name="Stursova M."/>
            <person name="Weitz H."/>
            <person name="Taylor A."/>
            <person name="Grigoriev I.V."/>
            <person name="Nagy L.G."/>
            <person name="Martin F."/>
            <person name="Kauserud H."/>
        </authorList>
    </citation>
    <scope>NUCLEOTIDE SEQUENCE</scope>
    <source>
        <strain evidence="2">CBHHK200</strain>
    </source>
</reference>
<feature type="region of interest" description="Disordered" evidence="1">
    <location>
        <begin position="132"/>
        <end position="172"/>
    </location>
</feature>
<accession>A0AAD6TAK7</accession>
<evidence type="ECO:0000256" key="1">
    <source>
        <dbReference type="SAM" id="MobiDB-lite"/>
    </source>
</evidence>
<evidence type="ECO:0000313" key="2">
    <source>
        <dbReference type="EMBL" id="KAJ7042062.1"/>
    </source>
</evidence>
<dbReference type="Proteomes" id="UP001218188">
    <property type="component" value="Unassembled WGS sequence"/>
</dbReference>
<comment type="caution">
    <text evidence="2">The sequence shown here is derived from an EMBL/GenBank/DDBJ whole genome shotgun (WGS) entry which is preliminary data.</text>
</comment>
<dbReference type="EMBL" id="JARJCM010000014">
    <property type="protein sequence ID" value="KAJ7042062.1"/>
    <property type="molecule type" value="Genomic_DNA"/>
</dbReference>
<dbReference type="AlphaFoldDB" id="A0AAD6TAK7"/>
<sequence>MAQLDPTNWLKERINDFVKTQVELAERISLAVHPDFAFGSDIDAVTLQLLEDEVNLLKARAERPDMQRDFPYETLEAVRNEFVDMTQQLQSRRTELHPDYEPDFPFAIAPSTPRRAAGELVGPNALPRTLEARAPASGPQRVIPSTQTHRAHAAESPSAKRERLGPPPNPQTFDVVFFPSKAQRSIELPHGNLSLDSAQRTLKALGLIFEVQLPRQGNMVREHFDDQVRAFCEDNHINLLPGEQEDAPLWTLMLVKKKTGKFMLEAELLAPAEFTVATLTGKKSKFSQVRNYLSKDAARQILLIAPINGELDGAITLPGDTSRRMNHVCHVSRLEAAIHRKPAECRRECPTSSDAEAATSGSSHGRGRTLA</sequence>
<name>A0AAD6TAK7_9AGAR</name>
<gene>
    <name evidence="2" type="ORF">C8F04DRAFT_1390905</name>
</gene>
<keyword evidence="3" id="KW-1185">Reference proteome</keyword>
<protein>
    <submittedName>
        <fullName evidence="2">Uncharacterized protein</fullName>
    </submittedName>
</protein>
<feature type="region of interest" description="Disordered" evidence="1">
    <location>
        <begin position="346"/>
        <end position="371"/>
    </location>
</feature>
<organism evidence="2 3">
    <name type="scientific">Mycena alexandri</name>
    <dbReference type="NCBI Taxonomy" id="1745969"/>
    <lineage>
        <taxon>Eukaryota</taxon>
        <taxon>Fungi</taxon>
        <taxon>Dikarya</taxon>
        <taxon>Basidiomycota</taxon>
        <taxon>Agaricomycotina</taxon>
        <taxon>Agaricomycetes</taxon>
        <taxon>Agaricomycetidae</taxon>
        <taxon>Agaricales</taxon>
        <taxon>Marasmiineae</taxon>
        <taxon>Mycenaceae</taxon>
        <taxon>Mycena</taxon>
    </lineage>
</organism>
<proteinExistence type="predicted"/>
<evidence type="ECO:0000313" key="3">
    <source>
        <dbReference type="Proteomes" id="UP001218188"/>
    </source>
</evidence>